<name>G4Z417_PHYSP</name>
<dbReference type="Pfam" id="PF00149">
    <property type="entry name" value="Metallophos"/>
    <property type="match status" value="1"/>
</dbReference>
<accession>G4Z417</accession>
<evidence type="ECO:0000259" key="2">
    <source>
        <dbReference type="Pfam" id="PF00149"/>
    </source>
</evidence>
<dbReference type="Gene3D" id="3.60.21.10">
    <property type="match status" value="1"/>
</dbReference>
<dbReference type="KEGG" id="psoj:PHYSODRAFT_489459"/>
<gene>
    <name evidence="3" type="ORF">PHYSODRAFT_489459</name>
</gene>
<dbReference type="CDD" id="cd07383">
    <property type="entry name" value="MPP_Dcr2"/>
    <property type="match status" value="1"/>
</dbReference>
<feature type="signal peptide" evidence="1">
    <location>
        <begin position="1"/>
        <end position="18"/>
    </location>
</feature>
<protein>
    <recommendedName>
        <fullName evidence="2">Calcineurin-like phosphoesterase domain-containing protein</fullName>
    </recommendedName>
</protein>
<dbReference type="OMA" id="HIPPHVF"/>
<evidence type="ECO:0000313" key="3">
    <source>
        <dbReference type="EMBL" id="EGZ21569.1"/>
    </source>
</evidence>
<dbReference type="InParanoid" id="G4Z417"/>
<dbReference type="GeneID" id="20656430"/>
<keyword evidence="1" id="KW-0732">Signal</keyword>
<dbReference type="InterPro" id="IPR004843">
    <property type="entry name" value="Calcineurin-like_PHP"/>
</dbReference>
<dbReference type="AlphaFoldDB" id="G4Z417"/>
<dbReference type="GO" id="GO:0016788">
    <property type="term" value="F:hydrolase activity, acting on ester bonds"/>
    <property type="evidence" value="ECO:0007669"/>
    <property type="project" value="TreeGrafter"/>
</dbReference>
<reference evidence="3 4" key="1">
    <citation type="journal article" date="2006" name="Science">
        <title>Phytophthora genome sequences uncover evolutionary origins and mechanisms of pathogenesis.</title>
        <authorList>
            <person name="Tyler B.M."/>
            <person name="Tripathy S."/>
            <person name="Zhang X."/>
            <person name="Dehal P."/>
            <person name="Jiang R.H."/>
            <person name="Aerts A."/>
            <person name="Arredondo F.D."/>
            <person name="Baxter L."/>
            <person name="Bensasson D."/>
            <person name="Beynon J.L."/>
            <person name="Chapman J."/>
            <person name="Damasceno C.M."/>
            <person name="Dorrance A.E."/>
            <person name="Dou D."/>
            <person name="Dickerman A.W."/>
            <person name="Dubchak I.L."/>
            <person name="Garbelotto M."/>
            <person name="Gijzen M."/>
            <person name="Gordon S.G."/>
            <person name="Govers F."/>
            <person name="Grunwald N.J."/>
            <person name="Huang W."/>
            <person name="Ivors K.L."/>
            <person name="Jones R.W."/>
            <person name="Kamoun S."/>
            <person name="Krampis K."/>
            <person name="Lamour K.H."/>
            <person name="Lee M.K."/>
            <person name="McDonald W.H."/>
            <person name="Medina M."/>
            <person name="Meijer H.J."/>
            <person name="Nordberg E.K."/>
            <person name="Maclean D.J."/>
            <person name="Ospina-Giraldo M.D."/>
            <person name="Morris P.F."/>
            <person name="Phuntumart V."/>
            <person name="Putnam N.H."/>
            <person name="Rash S."/>
            <person name="Rose J.K."/>
            <person name="Sakihama Y."/>
            <person name="Salamov A.A."/>
            <person name="Savidor A."/>
            <person name="Scheuring C.F."/>
            <person name="Smith B.M."/>
            <person name="Sobral B.W."/>
            <person name="Terry A."/>
            <person name="Torto-Alalibo T.A."/>
            <person name="Win J."/>
            <person name="Xu Z."/>
            <person name="Zhang H."/>
            <person name="Grigoriev I.V."/>
            <person name="Rokhsar D.S."/>
            <person name="Boore J.L."/>
        </authorList>
    </citation>
    <scope>NUCLEOTIDE SEQUENCE [LARGE SCALE GENOMIC DNA]</scope>
    <source>
        <strain evidence="3 4">P6497</strain>
    </source>
</reference>
<dbReference type="InterPro" id="IPR029052">
    <property type="entry name" value="Metallo-depent_PP-like"/>
</dbReference>
<dbReference type="PANTHER" id="PTHR32440">
    <property type="entry name" value="PHOSPHATASE DCR2-RELATED-RELATED"/>
    <property type="match status" value="1"/>
</dbReference>
<dbReference type="PANTHER" id="PTHR32440:SF0">
    <property type="entry name" value="PHOSPHATASE DCR2-RELATED"/>
    <property type="match status" value="1"/>
</dbReference>
<evidence type="ECO:0000256" key="1">
    <source>
        <dbReference type="SAM" id="SignalP"/>
    </source>
</evidence>
<feature type="chain" id="PRO_5003471707" description="Calcineurin-like phosphoesterase domain-containing protein" evidence="1">
    <location>
        <begin position="19"/>
        <end position="362"/>
    </location>
</feature>
<proteinExistence type="predicted"/>
<organism evidence="3 4">
    <name type="scientific">Phytophthora sojae (strain P6497)</name>
    <name type="common">Soybean stem and root rot agent</name>
    <name type="synonym">Phytophthora megasperma f. sp. glycines</name>
    <dbReference type="NCBI Taxonomy" id="1094619"/>
    <lineage>
        <taxon>Eukaryota</taxon>
        <taxon>Sar</taxon>
        <taxon>Stramenopiles</taxon>
        <taxon>Oomycota</taxon>
        <taxon>Peronosporomycetes</taxon>
        <taxon>Peronosporales</taxon>
        <taxon>Peronosporaceae</taxon>
        <taxon>Phytophthora</taxon>
    </lineage>
</organism>
<sequence>MRLSLAWCSTLLTALASAQKAPIQARRSSSDASLVFKILQLADVHITGDPNVGCGKSVPSGTECSEALTYEFIEQLVDLEAPDFIAFTGDNVQAWTPSLQQRAIDAVTKTAEERGIPYGMVFGNHDEEGGFPRAKIVEMVSEKNHSYTESGPEDVDGIGNYMLNVTAPIAGPWGEAGDSVLRMYFLDSGAHALTKTFPYVFAEYDWIKPSQIDYYRQLSETGRSAKHSSSKTVLPALMFFHIPLIEFTNSGGECNGEKNEVVHGQGMNMRLLRTLSEMNEVKAAFVGHDHLNEYCCLVDGVQLCYGGGAGFGRAYGDAKFARRARVIEWTVDGSERHEIRSWKRHYGDTNVKRSEEVLYSEL</sequence>
<dbReference type="GO" id="GO:0005737">
    <property type="term" value="C:cytoplasm"/>
    <property type="evidence" value="ECO:0007669"/>
    <property type="project" value="TreeGrafter"/>
</dbReference>
<dbReference type="RefSeq" id="XP_009524286.1">
    <property type="nucleotide sequence ID" value="XM_009525991.1"/>
</dbReference>
<dbReference type="EMBL" id="JH159153">
    <property type="protein sequence ID" value="EGZ21569.1"/>
    <property type="molecule type" value="Genomic_DNA"/>
</dbReference>
<evidence type="ECO:0000313" key="4">
    <source>
        <dbReference type="Proteomes" id="UP000002640"/>
    </source>
</evidence>
<keyword evidence="4" id="KW-1185">Reference proteome</keyword>
<dbReference type="Proteomes" id="UP000002640">
    <property type="component" value="Unassembled WGS sequence"/>
</dbReference>
<dbReference type="SUPFAM" id="SSF56300">
    <property type="entry name" value="Metallo-dependent phosphatases"/>
    <property type="match status" value="1"/>
</dbReference>
<feature type="domain" description="Calcineurin-like phosphoesterase" evidence="2">
    <location>
        <begin position="36"/>
        <end position="290"/>
    </location>
</feature>
<dbReference type="FunFam" id="3.60.21.10:FF:000170">
    <property type="entry name" value="Metallophosphoesterase, phosphate-repressible"/>
    <property type="match status" value="1"/>
</dbReference>